<protein>
    <recommendedName>
        <fullName evidence="1">RNase H type-1 domain-containing protein</fullName>
    </recommendedName>
</protein>
<evidence type="ECO:0000313" key="2">
    <source>
        <dbReference type="EMBL" id="KAK3492106.1"/>
    </source>
</evidence>
<proteinExistence type="predicted"/>
<dbReference type="InterPro" id="IPR036397">
    <property type="entry name" value="RNaseH_sf"/>
</dbReference>
<dbReference type="InterPro" id="IPR012337">
    <property type="entry name" value="RNaseH-like_sf"/>
</dbReference>
<dbReference type="GO" id="GO:0004523">
    <property type="term" value="F:RNA-DNA hybrid ribonuclease activity"/>
    <property type="evidence" value="ECO:0007669"/>
    <property type="project" value="InterPro"/>
</dbReference>
<feature type="non-terminal residue" evidence="2">
    <location>
        <position position="1"/>
    </location>
</feature>
<dbReference type="RefSeq" id="XP_062692564.1">
    <property type="nucleotide sequence ID" value="XM_062834860.1"/>
</dbReference>
<evidence type="ECO:0000313" key="3">
    <source>
        <dbReference type="Proteomes" id="UP001285908"/>
    </source>
</evidence>
<dbReference type="Gene3D" id="3.30.420.10">
    <property type="entry name" value="Ribonuclease H-like superfamily/Ribonuclease H"/>
    <property type="match status" value="1"/>
</dbReference>
<name>A0AAJ0I7H0_9PEZI</name>
<dbReference type="GeneID" id="87872482"/>
<gene>
    <name evidence="2" type="ORF">B0T23DRAFT_315515</name>
</gene>
<dbReference type="GO" id="GO:0003676">
    <property type="term" value="F:nucleic acid binding"/>
    <property type="evidence" value="ECO:0007669"/>
    <property type="project" value="InterPro"/>
</dbReference>
<dbReference type="InterPro" id="IPR002156">
    <property type="entry name" value="RNaseH_domain"/>
</dbReference>
<accession>A0AAJ0I7H0</accession>
<dbReference type="Proteomes" id="UP001285908">
    <property type="component" value="Unassembled WGS sequence"/>
</dbReference>
<keyword evidence="3" id="KW-1185">Reference proteome</keyword>
<dbReference type="PROSITE" id="PS50879">
    <property type="entry name" value="RNASE_H_1"/>
    <property type="match status" value="1"/>
</dbReference>
<dbReference type="EMBL" id="JAULSX010000004">
    <property type="protein sequence ID" value="KAK3492106.1"/>
    <property type="molecule type" value="Genomic_DNA"/>
</dbReference>
<dbReference type="AlphaFoldDB" id="A0AAJ0I7H0"/>
<reference evidence="2 3" key="1">
    <citation type="journal article" date="2023" name="Mol. Phylogenet. Evol.">
        <title>Genome-scale phylogeny and comparative genomics of the fungal order Sordariales.</title>
        <authorList>
            <person name="Hensen N."/>
            <person name="Bonometti L."/>
            <person name="Westerberg I."/>
            <person name="Brannstrom I.O."/>
            <person name="Guillou S."/>
            <person name="Cros-Aarteil S."/>
            <person name="Calhoun S."/>
            <person name="Haridas S."/>
            <person name="Kuo A."/>
            <person name="Mondo S."/>
            <person name="Pangilinan J."/>
            <person name="Riley R."/>
            <person name="LaButti K."/>
            <person name="Andreopoulos B."/>
            <person name="Lipzen A."/>
            <person name="Chen C."/>
            <person name="Yan M."/>
            <person name="Daum C."/>
            <person name="Ng V."/>
            <person name="Clum A."/>
            <person name="Steindorff A."/>
            <person name="Ohm R.A."/>
            <person name="Martin F."/>
            <person name="Silar P."/>
            <person name="Natvig D.O."/>
            <person name="Lalanne C."/>
            <person name="Gautier V."/>
            <person name="Ament-Velasquez S.L."/>
            <person name="Kruys A."/>
            <person name="Hutchinson M.I."/>
            <person name="Powell A.J."/>
            <person name="Barry K."/>
            <person name="Miller A.N."/>
            <person name="Grigoriev I.V."/>
            <person name="Debuchy R."/>
            <person name="Gladieux P."/>
            <person name="Hiltunen Thoren M."/>
            <person name="Johannesson H."/>
        </authorList>
    </citation>
    <scope>NUCLEOTIDE SEQUENCE [LARGE SCALE GENOMIC DNA]</scope>
    <source>
        <strain evidence="2 3">FGSC 10403</strain>
    </source>
</reference>
<feature type="domain" description="RNase H type-1" evidence="1">
    <location>
        <begin position="63"/>
        <end position="226"/>
    </location>
</feature>
<dbReference type="SUPFAM" id="SSF53098">
    <property type="entry name" value="Ribonuclease H-like"/>
    <property type="match status" value="1"/>
</dbReference>
<evidence type="ECO:0000259" key="1">
    <source>
        <dbReference type="PROSITE" id="PS50879"/>
    </source>
</evidence>
<comment type="caution">
    <text evidence="2">The sequence shown here is derived from an EMBL/GenBank/DDBJ whole genome shotgun (WGS) entry which is preliminary data.</text>
</comment>
<organism evidence="2 3">
    <name type="scientific">Neurospora hispaniola</name>
    <dbReference type="NCBI Taxonomy" id="588809"/>
    <lineage>
        <taxon>Eukaryota</taxon>
        <taxon>Fungi</taxon>
        <taxon>Dikarya</taxon>
        <taxon>Ascomycota</taxon>
        <taxon>Pezizomycotina</taxon>
        <taxon>Sordariomycetes</taxon>
        <taxon>Sordariomycetidae</taxon>
        <taxon>Sordariales</taxon>
        <taxon>Sordariaceae</taxon>
        <taxon>Neurospora</taxon>
    </lineage>
</organism>
<sequence>AEKKKATEQPVGKGQDAARRARLLDFHTSNLTFSGAVFLTKSKEIASAQATAITAAAHTSTPDDIRIAMFTDASRPSVPGPDPGGYSLVFDNFFPGTTHYGQHVEMGWFMPEMEDTTIGEGLGIAQAFEVARRYLDNCSSSASENVVRSVNISIISDAYTVIDMIDGGVPPRKRIHAKIWSLIRQKSHELRSVSGNNVTVERRWVPGHSDILGNDHADHTAVRARELQRDVFAVDLVEKEEEFQQCQNYRHQEIVDMDFIDLQLREDFQQWEAHRHQESVNMGFICLQLQEEDQRWSPVYEVRELALRELPLVCPTMDLNESLSDEMVQAAVGWQLVTELKDASNRVITPLGVPLFLVAS</sequence>